<dbReference type="Gene3D" id="3.30.870.10">
    <property type="entry name" value="Endonuclease Chain A"/>
    <property type="match status" value="1"/>
</dbReference>
<dbReference type="GO" id="GO:0005524">
    <property type="term" value="F:ATP binding"/>
    <property type="evidence" value="ECO:0007669"/>
    <property type="project" value="InterPro"/>
</dbReference>
<dbReference type="Proteomes" id="UP000077407">
    <property type="component" value="Unassembled WGS sequence"/>
</dbReference>
<dbReference type="CDD" id="cd09203">
    <property type="entry name" value="PLDc_N_DEXD_b1"/>
    <property type="match status" value="1"/>
</dbReference>
<gene>
    <name evidence="4" type="primary">srmB</name>
    <name evidence="4" type="ORF">WY13_00903</name>
</gene>
<dbReference type="GO" id="GO:0006793">
    <property type="term" value="P:phosphorus metabolic process"/>
    <property type="evidence" value="ECO:0007669"/>
    <property type="project" value="UniProtKB-ARBA"/>
</dbReference>
<keyword evidence="4" id="KW-0067">ATP-binding</keyword>
<dbReference type="GO" id="GO:0003677">
    <property type="term" value="F:DNA binding"/>
    <property type="evidence" value="ECO:0007669"/>
    <property type="project" value="InterPro"/>
</dbReference>
<dbReference type="AlphaFoldDB" id="A0A166RSP5"/>
<dbReference type="Gene3D" id="3.40.50.300">
    <property type="entry name" value="P-loop containing nucleotide triphosphate hydrolases"/>
    <property type="match status" value="2"/>
</dbReference>
<dbReference type="InterPro" id="IPR014001">
    <property type="entry name" value="Helicase_ATP-bd"/>
</dbReference>
<dbReference type="Pfam" id="PF11907">
    <property type="entry name" value="DUF3427"/>
    <property type="match status" value="1"/>
</dbReference>
<sequence>MIKDGVYEQVIYEDLKNKLKELDLDKYVLEKETIDVEEAKTILTSYISSVVKKCLRFIRESNKKNDKEALISQIKACNELIKSLSKLSHEKNITGLKIDEEGEMLTALYSKINSIKAVKEDKAVRPVTPLSQSSLFTGSKQEPDMMSEIKKEILCCDSIDMLVSFIKWSGLRCIIEELKEFTEGEDHKLRIITTSYMGATDYKAIEELSKLKNTEIKISYDTDRTRLHAKAYLFKRETGFTTAYIGSSNLSNAALTSGLEWNIKVTEKDSFDIIKKFQATFESYWNDDEFNSFNGELEGDKKRLITSLKKESKTDSNDNTIFSLDIHPYYYQKEILEKLKAERTLYGRCKNLIVAATGVGKTVIAAFDYKDFVKENRKEKNRLLFIAHREEILKQSRDTFRAILKDNNFGDLYVGGNIPESLDHLFMSIQSFNSSRLYEKTTSDFYDFIIVDEFHHAEAPSYKKLLDYYAPKILLGLTATPERMDGKNVLERFDDRIAAEMRLSEAIDKKLLSPFQYFAVSDSVDLSKLKWTRGGYDKNELENVYTSNDIRVSGIISSLYKYVTDIDEVVGLGFCVSVEHAKYMADRFNSRCIPSIAVLGESSSEERNNAKRRLISGEVKFIFTVDLYNEGVDIPEVNTVLFLRPTESLTVFLQQLGRGLRLYEGKECLTVLDFVGQAHKNYDFEQKFKALIGKSKYSVEYSINNGFLNLPKGCYIHLEKQAKEYILRNIKGAKLTKASLISKLKYFEGDTYKKPTLGNFLDYYNYSLVDVYGKNGNRSFSRMKVEAGLIDDYVNKDEVLLTKKMKNLFHINSRKLIEFMIKVLTLKSKLDTSNLDEEEKHMLGMLYYSFHMELPEKIGYKSFAEALYNLCSNNKELIEEAVEILNYNYLHIDFIDKTVDLGGAVPLDLHCNYSIDQIMAAFGYFNENKKPSFREGVKYFREMKVDAFFITLNKSEKDYSPSTLYEDYAMNERLFHWQSQSRTSLESETGQRYINHFKTGNKIVLFVRESKKKDGLAAPYTYLGEAEYVSHRGSMPISFVWRLKEEMPAGIMGAANKGVV</sequence>
<comment type="caution">
    <text evidence="4">The sequence shown here is derived from an EMBL/GenBank/DDBJ whole genome shotgun (WGS) entry which is preliminary data.</text>
</comment>
<dbReference type="InterPro" id="IPR027417">
    <property type="entry name" value="P-loop_NTPase"/>
</dbReference>
<dbReference type="EMBL" id="LITT01000008">
    <property type="protein sequence ID" value="OAA91073.1"/>
    <property type="molecule type" value="Genomic_DNA"/>
</dbReference>
<proteinExistence type="predicted"/>
<dbReference type="EC" id="3.6.4.13" evidence="4"/>
<organism evidence="4 5">
    <name type="scientific">Clostridium ljungdahlii</name>
    <dbReference type="NCBI Taxonomy" id="1538"/>
    <lineage>
        <taxon>Bacteria</taxon>
        <taxon>Bacillati</taxon>
        <taxon>Bacillota</taxon>
        <taxon>Clostridia</taxon>
        <taxon>Eubacteriales</taxon>
        <taxon>Clostridiaceae</taxon>
        <taxon>Clostridium</taxon>
    </lineage>
</organism>
<feature type="domain" description="PLD phosphodiesterase" evidence="1">
    <location>
        <begin position="223"/>
        <end position="254"/>
    </location>
</feature>
<dbReference type="PANTHER" id="PTHR47962">
    <property type="entry name" value="ATP-DEPENDENT HELICASE LHR-RELATED-RELATED"/>
    <property type="match status" value="1"/>
</dbReference>
<dbReference type="Pfam" id="PF00271">
    <property type="entry name" value="Helicase_C"/>
    <property type="match status" value="1"/>
</dbReference>
<dbReference type="PROSITE" id="PS51194">
    <property type="entry name" value="HELICASE_CTER"/>
    <property type="match status" value="1"/>
</dbReference>
<dbReference type="Pfam" id="PF13091">
    <property type="entry name" value="PLDc_2"/>
    <property type="match status" value="1"/>
</dbReference>
<evidence type="ECO:0000259" key="2">
    <source>
        <dbReference type="PROSITE" id="PS51192"/>
    </source>
</evidence>
<dbReference type="InterPro" id="IPR052511">
    <property type="entry name" value="ATP-dep_Helicase"/>
</dbReference>
<feature type="domain" description="Helicase C-terminal" evidence="3">
    <location>
        <begin position="558"/>
        <end position="707"/>
    </location>
</feature>
<dbReference type="InterPro" id="IPR001650">
    <property type="entry name" value="Helicase_C-like"/>
</dbReference>
<dbReference type="SMART" id="SM00487">
    <property type="entry name" value="DEXDc"/>
    <property type="match status" value="1"/>
</dbReference>
<accession>A0A166RSP5</accession>
<dbReference type="CDD" id="cd18799">
    <property type="entry name" value="SF2_C_EcoAI-like"/>
    <property type="match status" value="1"/>
</dbReference>
<dbReference type="PROSITE" id="PS50035">
    <property type="entry name" value="PLD"/>
    <property type="match status" value="1"/>
</dbReference>
<evidence type="ECO:0000313" key="5">
    <source>
        <dbReference type="Proteomes" id="UP000077407"/>
    </source>
</evidence>
<keyword evidence="4" id="KW-0347">Helicase</keyword>
<dbReference type="PANTHER" id="PTHR47962:SF7">
    <property type="entry name" value="MITOCHONDRIAL ATP-DEPENDENT HELICASE IRC3-RELATED"/>
    <property type="match status" value="1"/>
</dbReference>
<dbReference type="InterPro" id="IPR001736">
    <property type="entry name" value="PLipase_D/transphosphatidylase"/>
</dbReference>
<keyword evidence="4" id="KW-0547">Nucleotide-binding</keyword>
<dbReference type="SMART" id="SM00490">
    <property type="entry name" value="HELICc"/>
    <property type="match status" value="1"/>
</dbReference>
<dbReference type="InterPro" id="IPR025202">
    <property type="entry name" value="PLD-like_dom"/>
</dbReference>
<dbReference type="InterPro" id="IPR006935">
    <property type="entry name" value="Helicase/UvrB_N"/>
</dbReference>
<dbReference type="PATRIC" id="fig|1538.10.peg.1406"/>
<dbReference type="GO" id="GO:0016887">
    <property type="term" value="F:ATP hydrolysis activity"/>
    <property type="evidence" value="ECO:0007669"/>
    <property type="project" value="TreeGrafter"/>
</dbReference>
<dbReference type="CDD" id="cd18032">
    <property type="entry name" value="DEXHc_RE_I_III_res"/>
    <property type="match status" value="1"/>
</dbReference>
<name>A0A166RSP5_9CLOT</name>
<dbReference type="InterPro" id="IPR021835">
    <property type="entry name" value="DUF3427"/>
</dbReference>
<dbReference type="SUPFAM" id="SSF56024">
    <property type="entry name" value="Phospholipase D/nuclease"/>
    <property type="match status" value="1"/>
</dbReference>
<dbReference type="Pfam" id="PF04851">
    <property type="entry name" value="ResIII"/>
    <property type="match status" value="1"/>
</dbReference>
<protein>
    <submittedName>
        <fullName evidence="4">ATP-dependent RNA helicase SrmB</fullName>
        <ecNumber evidence="4">3.6.4.13</ecNumber>
    </submittedName>
</protein>
<keyword evidence="4" id="KW-0378">Hydrolase</keyword>
<reference evidence="4 5" key="1">
    <citation type="journal article" date="2015" name="Biotechnol. Bioeng.">
        <title>Genome sequence and phenotypic characterization of Caulobacter segnis.</title>
        <authorList>
            <person name="Patel S."/>
            <person name="Fletcher B."/>
            <person name="Scott D.C."/>
            <person name="Ely B."/>
        </authorList>
    </citation>
    <scope>NUCLEOTIDE SEQUENCE [LARGE SCALE GENOMIC DNA]</scope>
    <source>
        <strain evidence="4 5">ERI-2</strain>
    </source>
</reference>
<feature type="domain" description="Helicase ATP-binding" evidence="2">
    <location>
        <begin position="342"/>
        <end position="499"/>
    </location>
</feature>
<evidence type="ECO:0000313" key="4">
    <source>
        <dbReference type="EMBL" id="OAA91073.1"/>
    </source>
</evidence>
<evidence type="ECO:0000259" key="3">
    <source>
        <dbReference type="PROSITE" id="PS51194"/>
    </source>
</evidence>
<dbReference type="GO" id="GO:0003724">
    <property type="term" value="F:RNA helicase activity"/>
    <property type="evidence" value="ECO:0007669"/>
    <property type="project" value="UniProtKB-EC"/>
</dbReference>
<evidence type="ECO:0000259" key="1">
    <source>
        <dbReference type="PROSITE" id="PS50035"/>
    </source>
</evidence>
<dbReference type="PROSITE" id="PS51192">
    <property type="entry name" value="HELICASE_ATP_BIND_1"/>
    <property type="match status" value="1"/>
</dbReference>
<dbReference type="SUPFAM" id="SSF52540">
    <property type="entry name" value="P-loop containing nucleoside triphosphate hydrolases"/>
    <property type="match status" value="1"/>
</dbReference>